<evidence type="ECO:0000313" key="1">
    <source>
        <dbReference type="EMBL" id="EDM03822.1"/>
    </source>
</evidence>
<dbReference type="EMBL" id="CH473948">
    <property type="protein sequence ID" value="EDM03822.1"/>
    <property type="molecule type" value="Genomic_DNA"/>
</dbReference>
<dbReference type="AlphaFoldDB" id="A6HCR7"/>
<dbReference type="Proteomes" id="UP000234681">
    <property type="component" value="Chromosome 10"/>
</dbReference>
<reference evidence="1 2" key="1">
    <citation type="submission" date="2005-07" db="EMBL/GenBank/DDBJ databases">
        <authorList>
            <person name="Mural R.J."/>
            <person name="Li P.W."/>
            <person name="Adams M.D."/>
            <person name="Amanatides P.G."/>
            <person name="Baden-Tillson H."/>
            <person name="Barnstead M."/>
            <person name="Chin S.H."/>
            <person name="Dew I."/>
            <person name="Evans C.A."/>
            <person name="Ferriera S."/>
            <person name="Flanigan M."/>
            <person name="Fosler C."/>
            <person name="Glodek A."/>
            <person name="Gu Z."/>
            <person name="Holt R.A."/>
            <person name="Jennings D."/>
            <person name="Kraft C.L."/>
            <person name="Lu F."/>
            <person name="Nguyen T."/>
            <person name="Nusskern D.R."/>
            <person name="Pfannkoch C.M."/>
            <person name="Sitter C."/>
            <person name="Sutton G.G."/>
            <person name="Venter J.C."/>
            <person name="Wang Z."/>
            <person name="Woodage T."/>
            <person name="Zheng X.H."/>
            <person name="Zhong F."/>
        </authorList>
    </citation>
    <scope>NUCLEOTIDE SEQUENCE [LARGE SCALE GENOMIC DNA]</scope>
    <source>
        <strain>BN</strain>
        <strain evidence="2">Sprague-Dawley</strain>
    </source>
</reference>
<proteinExistence type="predicted"/>
<organism evidence="1 2">
    <name type="scientific">Rattus norvegicus</name>
    <name type="common">Rat</name>
    <dbReference type="NCBI Taxonomy" id="10116"/>
    <lineage>
        <taxon>Eukaryota</taxon>
        <taxon>Metazoa</taxon>
        <taxon>Chordata</taxon>
        <taxon>Craniata</taxon>
        <taxon>Vertebrata</taxon>
        <taxon>Euteleostomi</taxon>
        <taxon>Mammalia</taxon>
        <taxon>Eutheria</taxon>
        <taxon>Euarchontoglires</taxon>
        <taxon>Glires</taxon>
        <taxon>Rodentia</taxon>
        <taxon>Myomorpha</taxon>
        <taxon>Muroidea</taxon>
        <taxon>Muridae</taxon>
        <taxon>Murinae</taxon>
        <taxon>Rattus</taxon>
    </lineage>
</organism>
<sequence>MKVLEVTPVQTSVPLLPASFCCSFCPTPLSEMSPLRNLSYCTLSSTFPQTPFLSPFTGLPPHLVS</sequence>
<name>A6HCR7_RAT</name>
<evidence type="ECO:0000313" key="2">
    <source>
        <dbReference type="Proteomes" id="UP000234681"/>
    </source>
</evidence>
<protein>
    <submittedName>
        <fullName evidence="1">RCG63488</fullName>
    </submittedName>
</protein>
<accession>A6HCR7</accession>
<gene>
    <name evidence="1" type="ORF">rCG_63488</name>
</gene>